<proteinExistence type="predicted"/>
<sequence length="231" mass="26165">MEYKTNPWTIGLAVIVTVVVVGGGIFLWQNRNAETAPDITSTRVVSEKTVERTETKVECPQNWTMYESQNLSFCYNNSWGTPKFTDETHKDGIGKLFKIGFANEKYTSVDNAPSTPQLWWETKDFAPAAADYSTTCFECINFNQSESEIIKALGYENKNATAQKVSVNGKNALRVKTDYFEKMFDQGQISRLEYFVPNAFGDYHLQAVVSYSKADGLDTLMKDISFKEQKN</sequence>
<evidence type="ECO:0000256" key="1">
    <source>
        <dbReference type="SAM" id="Phobius"/>
    </source>
</evidence>
<organism evidence="2 3">
    <name type="scientific">Candidatus Magasanikbacteria bacterium GW2011_GWA2_56_11</name>
    <dbReference type="NCBI Taxonomy" id="1619044"/>
    <lineage>
        <taxon>Bacteria</taxon>
        <taxon>Candidatus Magasanikiibacteriota</taxon>
    </lineage>
</organism>
<keyword evidence="1" id="KW-0812">Transmembrane</keyword>
<feature type="transmembrane region" description="Helical" evidence="1">
    <location>
        <begin position="7"/>
        <end position="28"/>
    </location>
</feature>
<evidence type="ECO:0000313" key="2">
    <source>
        <dbReference type="EMBL" id="KKW41717.1"/>
    </source>
</evidence>
<gene>
    <name evidence="2" type="ORF">UY92_C0014G0042</name>
</gene>
<protein>
    <submittedName>
        <fullName evidence="2">Uncharacterized protein</fullName>
    </submittedName>
</protein>
<dbReference type="Proteomes" id="UP000033870">
    <property type="component" value="Unassembled WGS sequence"/>
</dbReference>
<comment type="caution">
    <text evidence="2">The sequence shown here is derived from an EMBL/GenBank/DDBJ whole genome shotgun (WGS) entry which is preliminary data.</text>
</comment>
<accession>A0A0G2AKF6</accession>
<name>A0A0G2AKF6_9BACT</name>
<reference evidence="2 3" key="1">
    <citation type="journal article" date="2015" name="Nature">
        <title>rRNA introns, odd ribosomes, and small enigmatic genomes across a large radiation of phyla.</title>
        <authorList>
            <person name="Brown C.T."/>
            <person name="Hug L.A."/>
            <person name="Thomas B.C."/>
            <person name="Sharon I."/>
            <person name="Castelle C.J."/>
            <person name="Singh A."/>
            <person name="Wilkins M.J."/>
            <person name="Williams K.H."/>
            <person name="Banfield J.F."/>
        </authorList>
    </citation>
    <scope>NUCLEOTIDE SEQUENCE [LARGE SCALE GENOMIC DNA]</scope>
</reference>
<evidence type="ECO:0000313" key="3">
    <source>
        <dbReference type="Proteomes" id="UP000033870"/>
    </source>
</evidence>
<dbReference type="AlphaFoldDB" id="A0A0G2AKF6"/>
<dbReference type="EMBL" id="LCRX01000014">
    <property type="protein sequence ID" value="KKW41717.1"/>
    <property type="molecule type" value="Genomic_DNA"/>
</dbReference>
<keyword evidence="1" id="KW-0472">Membrane</keyword>
<keyword evidence="1" id="KW-1133">Transmembrane helix</keyword>